<proteinExistence type="predicted"/>
<dbReference type="EMBL" id="UIDG01000098">
    <property type="protein sequence ID" value="SUS05317.1"/>
    <property type="molecule type" value="Genomic_DNA"/>
</dbReference>
<evidence type="ECO:0000313" key="2">
    <source>
        <dbReference type="EMBL" id="SUS05317.1"/>
    </source>
</evidence>
<sequence length="93" mass="9850">MQNAPFFACVGIAPAGNLVARSQAALTQSTRWHDAADADAGRSNFGDWLSLGRHALEPLVSPMELQVVNASRKLGACKQPKLPLRGGLRGALQ</sequence>
<dbReference type="AlphaFoldDB" id="A0A380TCQ2"/>
<accession>A0A380TCQ2</accession>
<name>A0A380TCQ2_9ZZZZ</name>
<gene>
    <name evidence="1" type="ORF">DF3PB_1860005</name>
    <name evidence="2" type="ORF">DF3PB_1870005</name>
</gene>
<dbReference type="EMBL" id="UIDG01000097">
    <property type="protein sequence ID" value="SUS05306.1"/>
    <property type="molecule type" value="Genomic_DNA"/>
</dbReference>
<evidence type="ECO:0000313" key="1">
    <source>
        <dbReference type="EMBL" id="SUS05306.1"/>
    </source>
</evidence>
<organism evidence="1">
    <name type="scientific">metagenome</name>
    <dbReference type="NCBI Taxonomy" id="256318"/>
    <lineage>
        <taxon>unclassified sequences</taxon>
        <taxon>metagenomes</taxon>
    </lineage>
</organism>
<protein>
    <submittedName>
        <fullName evidence="1">Uncharacterized protein</fullName>
    </submittedName>
</protein>
<reference evidence="1" key="1">
    <citation type="submission" date="2018-07" db="EMBL/GenBank/DDBJ databases">
        <authorList>
            <person name="Quirk P.G."/>
            <person name="Krulwich T.A."/>
        </authorList>
    </citation>
    <scope>NUCLEOTIDE SEQUENCE</scope>
</reference>